<name>A0ABV8BBJ4_9BACI</name>
<dbReference type="Proteomes" id="UP001595752">
    <property type="component" value="Unassembled WGS sequence"/>
</dbReference>
<keyword evidence="2" id="KW-1185">Reference proteome</keyword>
<evidence type="ECO:0000313" key="1">
    <source>
        <dbReference type="EMBL" id="MFC3886665.1"/>
    </source>
</evidence>
<dbReference type="RefSeq" id="WP_377919081.1">
    <property type="nucleotide sequence ID" value="NZ_JBHRZT010000073.1"/>
</dbReference>
<evidence type="ECO:0000313" key="2">
    <source>
        <dbReference type="Proteomes" id="UP001595752"/>
    </source>
</evidence>
<sequence length="80" mass="9393">MFEKKKIDVTDRITAKFHQDGMNLYMEKQPIGRAVIGENGYKYELDPGFEHNQSKFYQYADVPSKTDEKYTDCDAEEGWC</sequence>
<protein>
    <submittedName>
        <fullName evidence="1">YusG family protein</fullName>
    </submittedName>
</protein>
<comment type="caution">
    <text evidence="1">The sequence shown here is derived from an EMBL/GenBank/DDBJ whole genome shotgun (WGS) entry which is preliminary data.</text>
</comment>
<proteinExistence type="predicted"/>
<gene>
    <name evidence="1" type="ORF">ACFOU2_25465</name>
</gene>
<dbReference type="EMBL" id="JBHRZT010000073">
    <property type="protein sequence ID" value="MFC3886665.1"/>
    <property type="molecule type" value="Genomic_DNA"/>
</dbReference>
<dbReference type="InterPro" id="IPR020140">
    <property type="entry name" value="Uncharacterised_YusG"/>
</dbReference>
<accession>A0ABV8BBJ4</accession>
<organism evidence="1 2">
    <name type="scientific">Bacillus songklensis</name>
    <dbReference type="NCBI Taxonomy" id="1069116"/>
    <lineage>
        <taxon>Bacteria</taxon>
        <taxon>Bacillati</taxon>
        <taxon>Bacillota</taxon>
        <taxon>Bacilli</taxon>
        <taxon>Bacillales</taxon>
        <taxon>Bacillaceae</taxon>
        <taxon>Bacillus</taxon>
    </lineage>
</organism>
<reference evidence="2" key="1">
    <citation type="journal article" date="2019" name="Int. J. Syst. Evol. Microbiol.">
        <title>The Global Catalogue of Microorganisms (GCM) 10K type strain sequencing project: providing services to taxonomists for standard genome sequencing and annotation.</title>
        <authorList>
            <consortium name="The Broad Institute Genomics Platform"/>
            <consortium name="The Broad Institute Genome Sequencing Center for Infectious Disease"/>
            <person name="Wu L."/>
            <person name="Ma J."/>
        </authorList>
    </citation>
    <scope>NUCLEOTIDE SEQUENCE [LARGE SCALE GENOMIC DNA]</scope>
    <source>
        <strain evidence="2">CCUG 61889</strain>
    </source>
</reference>
<dbReference type="Pfam" id="PF10830">
    <property type="entry name" value="DUF2553"/>
    <property type="match status" value="1"/>
</dbReference>